<evidence type="ECO:0000256" key="7">
    <source>
        <dbReference type="ARBA" id="ARBA00022505"/>
    </source>
</evidence>
<dbReference type="CDD" id="cd00887">
    <property type="entry name" value="MoeA"/>
    <property type="match status" value="1"/>
</dbReference>
<feature type="domain" description="MoaB/Mog" evidence="11">
    <location>
        <begin position="183"/>
        <end position="323"/>
    </location>
</feature>
<evidence type="ECO:0000313" key="13">
    <source>
        <dbReference type="Proteomes" id="UP000094296"/>
    </source>
</evidence>
<comment type="cofactor">
    <cofactor evidence="10">
        <name>Mg(2+)</name>
        <dbReference type="ChEBI" id="CHEBI:18420"/>
    </cofactor>
</comment>
<dbReference type="Gene3D" id="3.90.105.10">
    <property type="entry name" value="Molybdopterin biosynthesis moea protein, domain 2"/>
    <property type="match status" value="1"/>
</dbReference>
<evidence type="ECO:0000256" key="2">
    <source>
        <dbReference type="ARBA" id="ARBA00003487"/>
    </source>
</evidence>
<dbReference type="STRING" id="766136.BHF68_10145"/>
<reference evidence="12 13" key="1">
    <citation type="submission" date="2016-09" db="EMBL/GenBank/DDBJ databases">
        <title>Draft genome sequence for the type strain of Desulfuribacillus alkaliarsenatis AHT28, an obligately anaerobic, sulfidogenic bacterium isolated from Russian soda lake sediments.</title>
        <authorList>
            <person name="Abin C.A."/>
            <person name="Hollibaugh J.T."/>
        </authorList>
    </citation>
    <scope>NUCLEOTIDE SEQUENCE [LARGE SCALE GENOMIC DNA]</scope>
    <source>
        <strain evidence="12 13">AHT28</strain>
    </source>
</reference>
<dbReference type="NCBIfam" id="NF045515">
    <property type="entry name" value="Glp_gephyrin"/>
    <property type="match status" value="1"/>
</dbReference>
<comment type="similarity">
    <text evidence="4 10">Belongs to the MoeA family.</text>
</comment>
<dbReference type="Pfam" id="PF03454">
    <property type="entry name" value="MoeA_C"/>
    <property type="match status" value="1"/>
</dbReference>
<dbReference type="Gene3D" id="3.40.980.10">
    <property type="entry name" value="MoaB/Mog-like domain"/>
    <property type="match status" value="1"/>
</dbReference>
<keyword evidence="7 10" id="KW-0500">Molybdenum</keyword>
<dbReference type="RefSeq" id="WP_069644009.1">
    <property type="nucleotide sequence ID" value="NZ_MIJE01000033.1"/>
</dbReference>
<keyword evidence="8 10" id="KW-0501">Molybdenum cofactor biosynthesis</keyword>
<dbReference type="GO" id="GO:0006777">
    <property type="term" value="P:Mo-molybdopterin cofactor biosynthetic process"/>
    <property type="evidence" value="ECO:0007669"/>
    <property type="project" value="UniProtKB-UniRule"/>
</dbReference>
<evidence type="ECO:0000256" key="6">
    <source>
        <dbReference type="ARBA" id="ARBA00021108"/>
    </source>
</evidence>
<comment type="function">
    <text evidence="1 10">Catalyzes the insertion of molybdate into adenylated molybdopterin with the concomitant release of AMP.</text>
</comment>
<proteinExistence type="inferred from homology"/>
<keyword evidence="10" id="KW-0808">Transferase</keyword>
<dbReference type="InterPro" id="IPR036425">
    <property type="entry name" value="MoaB/Mog-like_dom_sf"/>
</dbReference>
<dbReference type="GO" id="GO:0005829">
    <property type="term" value="C:cytosol"/>
    <property type="evidence" value="ECO:0007669"/>
    <property type="project" value="TreeGrafter"/>
</dbReference>
<sequence>MFCIKPVSQVVNECKAIIKQKNKSRAVKIENALGAVLAEDIISIEDMPSFARSTVDGYAVKAEDTFGSSENMPSFLEVTNEILMGKEAKEPLDFGKAQKIATGGMLPPGSDAVVMQEYTENIDSMLSIYKAVSPGENVIKAGEDIQQEQVIFTKGHKLRAQDIGILAAMGITLVNIIESITVAVLSTGDELVDPNTKVLKQGQVRDTNGYSVTAFLRKNNYLADYVGICIDDYKLLHDRVHELYLEYDVVIISGGSSVGAKDVTSDIIQTLPEAQLLVHGIAIKPGKPTIIATSKNKLVIGLPGHPVSALVVMQHVISPIIASMQGAKPPAFEPTIRAYVKQNIDSQTGRTDIIRVRCSTDGDKIIAEPLLSKAGVFSSLVKADGYIIISESVEGITKDSEVNVHLY</sequence>
<dbReference type="PANTHER" id="PTHR10192:SF5">
    <property type="entry name" value="GEPHYRIN"/>
    <property type="match status" value="1"/>
</dbReference>
<dbReference type="InterPro" id="IPR036135">
    <property type="entry name" value="MoeA_linker/N_sf"/>
</dbReference>
<evidence type="ECO:0000256" key="4">
    <source>
        <dbReference type="ARBA" id="ARBA00010763"/>
    </source>
</evidence>
<dbReference type="PROSITE" id="PS01079">
    <property type="entry name" value="MOCF_BIOSYNTHESIS_2"/>
    <property type="match status" value="1"/>
</dbReference>
<dbReference type="OrthoDB" id="9804758at2"/>
<dbReference type="InterPro" id="IPR036688">
    <property type="entry name" value="MoeA_C_domain_IV_sf"/>
</dbReference>
<dbReference type="NCBIfam" id="TIGR00177">
    <property type="entry name" value="molyb_syn"/>
    <property type="match status" value="1"/>
</dbReference>
<evidence type="ECO:0000256" key="8">
    <source>
        <dbReference type="ARBA" id="ARBA00023150"/>
    </source>
</evidence>
<dbReference type="UniPathway" id="UPA00344"/>
<dbReference type="Proteomes" id="UP000094296">
    <property type="component" value="Unassembled WGS sequence"/>
</dbReference>
<protein>
    <recommendedName>
        <fullName evidence="6 10">Molybdopterin molybdenumtransferase</fullName>
        <ecNumber evidence="5 10">2.10.1.1</ecNumber>
    </recommendedName>
</protein>
<comment type="catalytic activity">
    <reaction evidence="9">
        <text>adenylyl-molybdopterin + molybdate = Mo-molybdopterin + AMP + H(+)</text>
        <dbReference type="Rhea" id="RHEA:35047"/>
        <dbReference type="ChEBI" id="CHEBI:15378"/>
        <dbReference type="ChEBI" id="CHEBI:36264"/>
        <dbReference type="ChEBI" id="CHEBI:62727"/>
        <dbReference type="ChEBI" id="CHEBI:71302"/>
        <dbReference type="ChEBI" id="CHEBI:456215"/>
        <dbReference type="EC" id="2.10.1.1"/>
    </reaction>
</comment>
<dbReference type="InterPro" id="IPR001453">
    <property type="entry name" value="MoaB/Mog_dom"/>
</dbReference>
<evidence type="ECO:0000256" key="3">
    <source>
        <dbReference type="ARBA" id="ARBA00005046"/>
    </source>
</evidence>
<keyword evidence="10" id="KW-0460">Magnesium</keyword>
<dbReference type="SUPFAM" id="SSF53218">
    <property type="entry name" value="Molybdenum cofactor biosynthesis proteins"/>
    <property type="match status" value="1"/>
</dbReference>
<dbReference type="Gene3D" id="2.170.190.11">
    <property type="entry name" value="Molybdopterin biosynthesis moea protein, domain 3"/>
    <property type="match status" value="1"/>
</dbReference>
<dbReference type="EC" id="2.10.1.1" evidence="5 10"/>
<dbReference type="InterPro" id="IPR005111">
    <property type="entry name" value="MoeA_C_domain_IV"/>
</dbReference>
<evidence type="ECO:0000256" key="5">
    <source>
        <dbReference type="ARBA" id="ARBA00013269"/>
    </source>
</evidence>
<name>A0A1E5G0W4_9FIRM</name>
<dbReference type="SUPFAM" id="SSF63867">
    <property type="entry name" value="MoeA C-terminal domain-like"/>
    <property type="match status" value="1"/>
</dbReference>
<dbReference type="GO" id="GO:0061599">
    <property type="term" value="F:molybdopterin molybdotransferase activity"/>
    <property type="evidence" value="ECO:0007669"/>
    <property type="project" value="UniProtKB-UniRule"/>
</dbReference>
<dbReference type="EMBL" id="MIJE01000033">
    <property type="protein sequence ID" value="OEF96088.1"/>
    <property type="molecule type" value="Genomic_DNA"/>
</dbReference>
<dbReference type="InterPro" id="IPR038987">
    <property type="entry name" value="MoeA-like"/>
</dbReference>
<gene>
    <name evidence="12" type="ORF">BHF68_10145</name>
</gene>
<keyword evidence="13" id="KW-1185">Reference proteome</keyword>
<evidence type="ECO:0000256" key="10">
    <source>
        <dbReference type="RuleBase" id="RU365090"/>
    </source>
</evidence>
<dbReference type="Gene3D" id="2.40.340.10">
    <property type="entry name" value="MoeA, C-terminal, domain IV"/>
    <property type="match status" value="1"/>
</dbReference>
<dbReference type="Pfam" id="PF00994">
    <property type="entry name" value="MoCF_biosynth"/>
    <property type="match status" value="1"/>
</dbReference>
<evidence type="ECO:0000259" key="11">
    <source>
        <dbReference type="SMART" id="SM00852"/>
    </source>
</evidence>
<evidence type="ECO:0000256" key="9">
    <source>
        <dbReference type="ARBA" id="ARBA00047317"/>
    </source>
</evidence>
<dbReference type="SUPFAM" id="SSF63882">
    <property type="entry name" value="MoeA N-terminal region -like"/>
    <property type="match status" value="1"/>
</dbReference>
<dbReference type="Pfam" id="PF03453">
    <property type="entry name" value="MoeA_N"/>
    <property type="match status" value="1"/>
</dbReference>
<accession>A0A1E5G0W4</accession>
<comment type="caution">
    <text evidence="12">The sequence shown here is derived from an EMBL/GenBank/DDBJ whole genome shotgun (WGS) entry which is preliminary data.</text>
</comment>
<organism evidence="12 13">
    <name type="scientific">Desulfuribacillus alkaliarsenatis</name>
    <dbReference type="NCBI Taxonomy" id="766136"/>
    <lineage>
        <taxon>Bacteria</taxon>
        <taxon>Bacillati</taxon>
        <taxon>Bacillota</taxon>
        <taxon>Desulfuribacillia</taxon>
        <taxon>Desulfuribacillales</taxon>
        <taxon>Desulfuribacillaceae</taxon>
        <taxon>Desulfuribacillus</taxon>
    </lineage>
</organism>
<dbReference type="SMART" id="SM00852">
    <property type="entry name" value="MoCF_biosynth"/>
    <property type="match status" value="1"/>
</dbReference>
<comment type="function">
    <text evidence="2">May be involved in the biosynthesis of molybdopterin.</text>
</comment>
<dbReference type="PANTHER" id="PTHR10192">
    <property type="entry name" value="MOLYBDOPTERIN BIOSYNTHESIS PROTEIN"/>
    <property type="match status" value="1"/>
</dbReference>
<dbReference type="InterPro" id="IPR005110">
    <property type="entry name" value="MoeA_linker/N"/>
</dbReference>
<dbReference type="GO" id="GO:0046872">
    <property type="term" value="F:metal ion binding"/>
    <property type="evidence" value="ECO:0007669"/>
    <property type="project" value="UniProtKB-UniRule"/>
</dbReference>
<keyword evidence="10" id="KW-0479">Metal-binding</keyword>
<comment type="pathway">
    <text evidence="3 10">Cofactor biosynthesis; molybdopterin biosynthesis.</text>
</comment>
<evidence type="ECO:0000313" key="12">
    <source>
        <dbReference type="EMBL" id="OEF96088.1"/>
    </source>
</evidence>
<evidence type="ECO:0000256" key="1">
    <source>
        <dbReference type="ARBA" id="ARBA00002901"/>
    </source>
</evidence>
<dbReference type="AlphaFoldDB" id="A0A1E5G0W4"/>
<dbReference type="InterPro" id="IPR008284">
    <property type="entry name" value="MoCF_biosynth_CS"/>
</dbReference>